<organism evidence="4 5">
    <name type="scientific">Kytococcus sedentarius (strain ATCC 14392 / DSM 20547 / JCM 11482 / CCUG 33030 / NBRC 15357 / NCTC 11040 / CCM 314 / 541)</name>
    <name type="common">Micrococcus sedentarius</name>
    <dbReference type="NCBI Taxonomy" id="478801"/>
    <lineage>
        <taxon>Bacteria</taxon>
        <taxon>Bacillati</taxon>
        <taxon>Actinomycetota</taxon>
        <taxon>Actinomycetes</taxon>
        <taxon>Micrococcales</taxon>
        <taxon>Kytococcaceae</taxon>
        <taxon>Kytococcus</taxon>
    </lineage>
</organism>
<reference evidence="4 5" key="1">
    <citation type="journal article" date="2009" name="Stand. Genomic Sci.">
        <title>Complete genome sequence of Kytococcus sedentarius type strain (541).</title>
        <authorList>
            <person name="Sims D."/>
            <person name="Brettin T."/>
            <person name="Detter J.C."/>
            <person name="Han C."/>
            <person name="Lapidus A."/>
            <person name="Copeland A."/>
            <person name="Glavina Del Rio T."/>
            <person name="Nolan M."/>
            <person name="Chen F."/>
            <person name="Lucas S."/>
            <person name="Tice H."/>
            <person name="Cheng J.F."/>
            <person name="Bruce D."/>
            <person name="Goodwin L."/>
            <person name="Pitluck S."/>
            <person name="Ovchinnikova G."/>
            <person name="Pati A."/>
            <person name="Ivanova N."/>
            <person name="Mavrommatis K."/>
            <person name="Chen A."/>
            <person name="Palaniappan K."/>
            <person name="D'haeseleer P."/>
            <person name="Chain P."/>
            <person name="Bristow J."/>
            <person name="Eisen J.A."/>
            <person name="Markowitz V."/>
            <person name="Hugenholtz P."/>
            <person name="Schneider S."/>
            <person name="Goker M."/>
            <person name="Pukall R."/>
            <person name="Kyrpides N.C."/>
            <person name="Klenk H.P."/>
        </authorList>
    </citation>
    <scope>NUCLEOTIDE SEQUENCE [LARGE SCALE GENOMIC DNA]</scope>
    <source>
        <strain evidence="5">ATCC 14392 / DSM 20547 / JCM 11482 / CCUG 33030 / NBRC 15357 / NCTC 11040 / CCM 314 / 541</strain>
    </source>
</reference>
<evidence type="ECO:0000256" key="2">
    <source>
        <dbReference type="SAM" id="Phobius"/>
    </source>
</evidence>
<gene>
    <name evidence="4" type="ordered locus">Ksed_16670</name>
</gene>
<feature type="compositionally biased region" description="Low complexity" evidence="1">
    <location>
        <begin position="413"/>
        <end position="424"/>
    </location>
</feature>
<keyword evidence="2" id="KW-0472">Membrane</keyword>
<name>C7NIP4_KYTSD</name>
<feature type="region of interest" description="Disordered" evidence="1">
    <location>
        <begin position="406"/>
        <end position="452"/>
    </location>
</feature>
<evidence type="ECO:0000313" key="4">
    <source>
        <dbReference type="EMBL" id="ACV06682.1"/>
    </source>
</evidence>
<dbReference type="Proteomes" id="UP000006666">
    <property type="component" value="Chromosome"/>
</dbReference>
<dbReference type="RefSeq" id="WP_015779627.1">
    <property type="nucleotide sequence ID" value="NC_013169.1"/>
</dbReference>
<sequence>MAAASASASSRRLPGFTLRGWVLVLAGLVLVGVGQYFALGDLSRLGVLLVALPGLTWLLGLGSVRTTHTDLTATPQTPRAGDPVGLRVATRSTVPLPGAPVVTHLPVHATWGPMVELGTLTVRQEETVQEVTVRPTHRGLYEVGPLLVDRSDPFGLTRQAFTESGEALTVTVLPRTIDYPGTRVRRLVQDAAQRTVTMRPTTDAVDAAAVREYGRGDDVRRIHWRSTARTGDLMVRHDDTEVKPWLLLCIDEGAPWGARAEGATGVYPGPPAFEAAVRVAATLVESAARAGLEVRLLTAAGLEEGLHQRAVRTADALAHLATVAPSGRRPEDFVEHALGATRAGGLPFLVTTGRTPADTGALGERHPRHPGTALLVGGEPADGASDHRETAAYALRRGGWRVSSWTGGGAAGAAGHDGAPGPSTFGPPGPSDAEVRRAMDLLTRATSRGETA</sequence>
<feature type="transmembrane region" description="Helical" evidence="2">
    <location>
        <begin position="21"/>
        <end position="39"/>
    </location>
</feature>
<accession>C7NIP4</accession>
<keyword evidence="2" id="KW-1133">Transmembrane helix</keyword>
<dbReference type="EMBL" id="CP001686">
    <property type="protein sequence ID" value="ACV06682.1"/>
    <property type="molecule type" value="Genomic_DNA"/>
</dbReference>
<evidence type="ECO:0000259" key="3">
    <source>
        <dbReference type="Pfam" id="PF01882"/>
    </source>
</evidence>
<keyword evidence="2" id="KW-0812">Transmembrane</keyword>
<evidence type="ECO:0000256" key="1">
    <source>
        <dbReference type="SAM" id="MobiDB-lite"/>
    </source>
</evidence>
<dbReference type="AlphaFoldDB" id="C7NIP4"/>
<evidence type="ECO:0000313" key="5">
    <source>
        <dbReference type="Proteomes" id="UP000006666"/>
    </source>
</evidence>
<dbReference type="STRING" id="478801.Ksed_16670"/>
<protein>
    <submittedName>
        <fullName evidence="4">Uncharacterized conserved protein</fullName>
    </submittedName>
</protein>
<dbReference type="KEGG" id="kse:Ksed_16670"/>
<feature type="domain" description="DUF58" evidence="3">
    <location>
        <begin position="210"/>
        <end position="301"/>
    </location>
</feature>
<dbReference type="InterPro" id="IPR002881">
    <property type="entry name" value="DUF58"/>
</dbReference>
<proteinExistence type="predicted"/>
<keyword evidence="5" id="KW-1185">Reference proteome</keyword>
<dbReference type="eggNOG" id="COG1721">
    <property type="taxonomic scope" value="Bacteria"/>
</dbReference>
<dbReference type="Pfam" id="PF01882">
    <property type="entry name" value="DUF58"/>
    <property type="match status" value="1"/>
</dbReference>
<dbReference type="HOGENOM" id="CLU_026152_2_0_11"/>
<dbReference type="PANTHER" id="PTHR34351:SF1">
    <property type="entry name" value="SLR1927 PROTEIN"/>
    <property type="match status" value="1"/>
</dbReference>
<dbReference type="PANTHER" id="PTHR34351">
    <property type="entry name" value="SLR1927 PROTEIN-RELATED"/>
    <property type="match status" value="1"/>
</dbReference>